<proteinExistence type="predicted"/>
<reference evidence="1" key="3">
    <citation type="submission" date="2023-05" db="EMBL/GenBank/DDBJ databases">
        <authorList>
            <person name="Smith C.H."/>
        </authorList>
    </citation>
    <scope>NUCLEOTIDE SEQUENCE</scope>
    <source>
        <strain evidence="1">CHS0354</strain>
        <tissue evidence="1">Mantle</tissue>
    </source>
</reference>
<comment type="caution">
    <text evidence="1">The sequence shown here is derived from an EMBL/GenBank/DDBJ whole genome shotgun (WGS) entry which is preliminary data.</text>
</comment>
<name>A0AAE0TLB0_9BIVA</name>
<dbReference type="EMBL" id="JAEAOA010001453">
    <property type="protein sequence ID" value="KAK3612516.1"/>
    <property type="molecule type" value="Genomic_DNA"/>
</dbReference>
<evidence type="ECO:0000313" key="2">
    <source>
        <dbReference type="Proteomes" id="UP001195483"/>
    </source>
</evidence>
<accession>A0AAE0TLB0</accession>
<reference evidence="1" key="2">
    <citation type="journal article" date="2021" name="Genome Biol. Evol.">
        <title>Developing a high-quality reference genome for a parasitic bivalve with doubly uniparental inheritance (Bivalvia: Unionida).</title>
        <authorList>
            <person name="Smith C.H."/>
        </authorList>
    </citation>
    <scope>NUCLEOTIDE SEQUENCE</scope>
    <source>
        <strain evidence="1">CHS0354</strain>
        <tissue evidence="1">Mantle</tissue>
    </source>
</reference>
<gene>
    <name evidence="1" type="ORF">CHS0354_024488</name>
</gene>
<evidence type="ECO:0000313" key="1">
    <source>
        <dbReference type="EMBL" id="KAK3612516.1"/>
    </source>
</evidence>
<keyword evidence="2" id="KW-1185">Reference proteome</keyword>
<reference evidence="1" key="1">
    <citation type="journal article" date="2021" name="Genome Biol. Evol.">
        <title>A High-Quality Reference Genome for a Parasitic Bivalve with Doubly Uniparental Inheritance (Bivalvia: Unionida).</title>
        <authorList>
            <person name="Smith C.H."/>
        </authorList>
    </citation>
    <scope>NUCLEOTIDE SEQUENCE</scope>
    <source>
        <strain evidence="1">CHS0354</strain>
    </source>
</reference>
<organism evidence="1 2">
    <name type="scientific">Potamilus streckersoni</name>
    <dbReference type="NCBI Taxonomy" id="2493646"/>
    <lineage>
        <taxon>Eukaryota</taxon>
        <taxon>Metazoa</taxon>
        <taxon>Spiralia</taxon>
        <taxon>Lophotrochozoa</taxon>
        <taxon>Mollusca</taxon>
        <taxon>Bivalvia</taxon>
        <taxon>Autobranchia</taxon>
        <taxon>Heteroconchia</taxon>
        <taxon>Palaeoheterodonta</taxon>
        <taxon>Unionida</taxon>
        <taxon>Unionoidea</taxon>
        <taxon>Unionidae</taxon>
        <taxon>Ambleminae</taxon>
        <taxon>Lampsilini</taxon>
        <taxon>Potamilus</taxon>
    </lineage>
</organism>
<dbReference type="AlphaFoldDB" id="A0AAE0TLB0"/>
<dbReference type="Proteomes" id="UP001195483">
    <property type="component" value="Unassembled WGS sequence"/>
</dbReference>
<sequence length="209" mass="23397">MAEGARQTTCHVSVDHRSDKCTLTVFRKLWHIPTIIIIHRHLSTTQVTLEGPGTEVKEFVTVDTKGYMCTDFKGLHLKDGLYQISVTGINNVKMKTETKMGNFTLLTKPPFKHDGRTLSLSWNPSDGSVTVSWDSLFYSKYQLQYEVSAGTVQGGSDIIQWQETRENQLVFSFDKEVIGPAGKDVFVSVRAISPSGLYETANAQILLTY</sequence>
<protein>
    <submittedName>
        <fullName evidence="1">Uncharacterized protein</fullName>
    </submittedName>
</protein>